<feature type="transmembrane region" description="Helical" evidence="18">
    <location>
        <begin position="182"/>
        <end position="203"/>
    </location>
</feature>
<dbReference type="InterPro" id="IPR021645">
    <property type="entry name" value="Shal-type_N"/>
</dbReference>
<comment type="similarity">
    <text evidence="12">Belongs to the potassium channel family. D (Shal) (TC 1.A.1.2) subfamily. Kv4.1/KCND1 sub-subfamily.</text>
</comment>
<dbReference type="PANTHER" id="PTHR11537">
    <property type="entry name" value="VOLTAGE-GATED POTASSIUM CHANNEL"/>
    <property type="match status" value="1"/>
</dbReference>
<dbReference type="GeneID" id="114856847"/>
<dbReference type="InterPro" id="IPR024587">
    <property type="entry name" value="K_chnl_volt-dep_Kv4_C"/>
</dbReference>
<dbReference type="FunFam" id="1.20.120.350:FF:000016">
    <property type="entry name" value="Potassium voltage-gated channel subfamily D member 3"/>
    <property type="match status" value="1"/>
</dbReference>
<dbReference type="GO" id="GO:0005250">
    <property type="term" value="F:A-type (transient outward) potassium channel activity"/>
    <property type="evidence" value="ECO:0007669"/>
    <property type="project" value="TreeGrafter"/>
</dbReference>
<feature type="transmembrane region" description="Helical" evidence="18">
    <location>
        <begin position="256"/>
        <end position="274"/>
    </location>
</feature>
<dbReference type="PRINTS" id="PR01497">
    <property type="entry name" value="SHALCHANNEL"/>
</dbReference>
<keyword evidence="4 18" id="KW-0812">Transmembrane</keyword>
<feature type="transmembrane region" description="Helical" evidence="18">
    <location>
        <begin position="223"/>
        <end position="244"/>
    </location>
</feature>
<proteinExistence type="inferred from homology"/>
<dbReference type="GO" id="GO:0008076">
    <property type="term" value="C:voltage-gated potassium channel complex"/>
    <property type="evidence" value="ECO:0007669"/>
    <property type="project" value="InterPro"/>
</dbReference>
<dbReference type="SUPFAM" id="SSF54695">
    <property type="entry name" value="POZ domain"/>
    <property type="match status" value="1"/>
</dbReference>
<reference evidence="22" key="1">
    <citation type="submission" date="2025-08" db="UniProtKB">
        <authorList>
            <consortium name="RefSeq"/>
        </authorList>
    </citation>
    <scope>IDENTIFICATION</scope>
</reference>
<evidence type="ECO:0000256" key="19">
    <source>
        <dbReference type="SAM" id="SignalP"/>
    </source>
</evidence>
<keyword evidence="21" id="KW-1185">Reference proteome</keyword>
<dbReference type="Pfam" id="PF11601">
    <property type="entry name" value="Shal-type"/>
    <property type="match status" value="1"/>
</dbReference>
<dbReference type="FunFam" id="3.30.710.10:FF:000004">
    <property type="entry name" value="Potassium voltage-gated channel subfamily D member 3"/>
    <property type="match status" value="1"/>
</dbReference>
<evidence type="ECO:0000256" key="6">
    <source>
        <dbReference type="ARBA" id="ARBA00022882"/>
    </source>
</evidence>
<evidence type="ECO:0000256" key="5">
    <source>
        <dbReference type="ARBA" id="ARBA00022826"/>
    </source>
</evidence>
<dbReference type="Pfam" id="PF02214">
    <property type="entry name" value="BTB_2"/>
    <property type="match status" value="1"/>
</dbReference>
<keyword evidence="5" id="KW-0631">Potassium channel</keyword>
<feature type="transmembrane region" description="Helical" evidence="18">
    <location>
        <begin position="356"/>
        <end position="373"/>
    </location>
</feature>
<dbReference type="InterPro" id="IPR011333">
    <property type="entry name" value="SKP1/BTB/POZ_sf"/>
</dbReference>
<evidence type="ECO:0000256" key="18">
    <source>
        <dbReference type="SAM" id="Phobius"/>
    </source>
</evidence>
<keyword evidence="19" id="KW-0732">Signal</keyword>
<dbReference type="InterPro" id="IPR028325">
    <property type="entry name" value="VG_K_chnl"/>
</dbReference>
<evidence type="ECO:0000256" key="17">
    <source>
        <dbReference type="SAM" id="MobiDB-lite"/>
    </source>
</evidence>
<dbReference type="GO" id="GO:0043197">
    <property type="term" value="C:dendritic spine"/>
    <property type="evidence" value="ECO:0007669"/>
    <property type="project" value="TreeGrafter"/>
</dbReference>
<dbReference type="FunFam" id="1.10.287.70:FF:000028">
    <property type="entry name" value="potassium voltage-gated channel subfamily D member 3"/>
    <property type="match status" value="1"/>
</dbReference>
<name>A0A6P7MRT1_BETSP</name>
<evidence type="ECO:0000256" key="14">
    <source>
        <dbReference type="ARBA" id="ARBA00070409"/>
    </source>
</evidence>
<keyword evidence="7" id="KW-0630">Potassium</keyword>
<feature type="compositionally biased region" description="Low complexity" evidence="17">
    <location>
        <begin position="483"/>
        <end position="499"/>
    </location>
</feature>
<dbReference type="Pfam" id="PF11879">
    <property type="entry name" value="DUF3399"/>
    <property type="match status" value="1"/>
</dbReference>
<evidence type="ECO:0000256" key="2">
    <source>
        <dbReference type="ARBA" id="ARBA00022448"/>
    </source>
</evidence>
<dbReference type="RefSeq" id="XP_029008484.1">
    <property type="nucleotide sequence ID" value="XM_029152651.3"/>
</dbReference>
<dbReference type="Gene3D" id="1.20.120.350">
    <property type="entry name" value="Voltage-gated potassium channels. Chain C"/>
    <property type="match status" value="1"/>
</dbReference>
<evidence type="ECO:0000256" key="10">
    <source>
        <dbReference type="ARBA" id="ARBA00023136"/>
    </source>
</evidence>
<dbReference type="Gene3D" id="3.30.710.10">
    <property type="entry name" value="Potassium Channel Kv1.1, Chain A"/>
    <property type="match status" value="1"/>
</dbReference>
<keyword evidence="10 18" id="KW-0472">Membrane</keyword>
<dbReference type="SUPFAM" id="SSF81324">
    <property type="entry name" value="Voltage-gated potassium channels"/>
    <property type="match status" value="1"/>
</dbReference>
<evidence type="ECO:0000256" key="15">
    <source>
        <dbReference type="ARBA" id="ARBA00075631"/>
    </source>
</evidence>
<dbReference type="GO" id="GO:0001508">
    <property type="term" value="P:action potential"/>
    <property type="evidence" value="ECO:0007669"/>
    <property type="project" value="TreeGrafter"/>
</dbReference>
<feature type="transmembrane region" description="Helical" evidence="18">
    <location>
        <begin position="323"/>
        <end position="344"/>
    </location>
</feature>
<dbReference type="InterPro" id="IPR003975">
    <property type="entry name" value="K_chnl_volt-dep_Kv4"/>
</dbReference>
<dbReference type="InterPro" id="IPR003968">
    <property type="entry name" value="K_chnl_volt-dep_Kv"/>
</dbReference>
<dbReference type="GO" id="GO:0051260">
    <property type="term" value="P:protein homooligomerization"/>
    <property type="evidence" value="ECO:0007669"/>
    <property type="project" value="InterPro"/>
</dbReference>
<dbReference type="InterPro" id="IPR005821">
    <property type="entry name" value="Ion_trans_dom"/>
</dbReference>
<keyword evidence="6" id="KW-0851">Voltage-gated channel</keyword>
<sequence length="589" mass="65963">MAAGVAAWLPFARAAAIGWMPVASTPMPVPPQDKRKAQDGLIILNVSGTKFQTWRTTLERYPDTLLGSTERDFFFHEETNEYFFDRDPDIFRHILNFYRTGKLHYPRQECISAYDEELAFFGIIPEIIGDCCYEEYKDRRRENAERLQDDEEMDMSNDVTPVNLTFREYLWRAFENPHTSTLALVFYYVTGFFIAISVMANVVETVPCGTLPNRSKEVSCGDRYALAFFCLDTACVMIFTVEYLLRLIAAPSRYKFMKSVMSVIDVVAIMPYYIGLVMTDNDQVSGAFVTLRVFRVFRIFKFSRHSAGLRILGYTLKSCASELGFLLFSLTMAIIIFATVMFYAEKGSTASKFTSIPAAFWYTIVTMTTLGYGDMVPKTIVGKVFGSICSLSGVLVIALPVPVIVSNFSRIYHQSQRAEKRRAQRASKEAGQALVGKAASPPFESQHHHLLHCLEKTTNHEFVDEQTFQANCMEISVMNKSGSRASSLSSSPHGLGSCCSRRHRKKSSFSLPSTNNQELSTIQIRERPVANSRSSLNAKLDETVPLKCDDPYISPSMVTLSAPVVTSSDGDGSSTTAYSQSNIVRVSAL</sequence>
<keyword evidence="8 18" id="KW-1133">Transmembrane helix</keyword>
<feature type="domain" description="BTB" evidence="20">
    <location>
        <begin position="40"/>
        <end position="139"/>
    </location>
</feature>
<gene>
    <name evidence="22" type="primary">LOC114856847</name>
</gene>
<keyword evidence="11" id="KW-0407">Ion channel</keyword>
<evidence type="ECO:0000256" key="7">
    <source>
        <dbReference type="ARBA" id="ARBA00022958"/>
    </source>
</evidence>
<evidence type="ECO:0000256" key="9">
    <source>
        <dbReference type="ARBA" id="ARBA00023065"/>
    </source>
</evidence>
<evidence type="ECO:0000259" key="20">
    <source>
        <dbReference type="SMART" id="SM00225"/>
    </source>
</evidence>
<dbReference type="Proteomes" id="UP000515150">
    <property type="component" value="Chromosome 6"/>
</dbReference>
<evidence type="ECO:0000256" key="16">
    <source>
        <dbReference type="ARBA" id="ARBA00076406"/>
    </source>
</evidence>
<feature type="signal peptide" evidence="19">
    <location>
        <begin position="1"/>
        <end position="16"/>
    </location>
</feature>
<evidence type="ECO:0000256" key="1">
    <source>
        <dbReference type="ARBA" id="ARBA00004141"/>
    </source>
</evidence>
<dbReference type="PRINTS" id="PR01491">
    <property type="entry name" value="KVCHANNEL"/>
</dbReference>
<keyword evidence="9" id="KW-0406">Ion transport</keyword>
<dbReference type="PANTHER" id="PTHR11537:SF265">
    <property type="entry name" value="POTASSIUM VOLTAGE-GATED CHANNEL SUBFAMILY D MEMBER 2"/>
    <property type="match status" value="1"/>
</dbReference>
<evidence type="ECO:0000313" key="21">
    <source>
        <dbReference type="Proteomes" id="UP000515150"/>
    </source>
</evidence>
<feature type="region of interest" description="Disordered" evidence="17">
    <location>
        <begin position="483"/>
        <end position="517"/>
    </location>
</feature>
<dbReference type="Pfam" id="PF00520">
    <property type="entry name" value="Ion_trans"/>
    <property type="match status" value="1"/>
</dbReference>
<evidence type="ECO:0000256" key="3">
    <source>
        <dbReference type="ARBA" id="ARBA00022538"/>
    </source>
</evidence>
<dbReference type="Gene3D" id="1.10.287.70">
    <property type="match status" value="1"/>
</dbReference>
<dbReference type="InterPro" id="IPR027359">
    <property type="entry name" value="Volt_channel_dom_sf"/>
</dbReference>
<dbReference type="GO" id="GO:0043025">
    <property type="term" value="C:neuronal cell body"/>
    <property type="evidence" value="ECO:0007669"/>
    <property type="project" value="TreeGrafter"/>
</dbReference>
<evidence type="ECO:0000256" key="8">
    <source>
        <dbReference type="ARBA" id="ARBA00022989"/>
    </source>
</evidence>
<evidence type="ECO:0000256" key="12">
    <source>
        <dbReference type="ARBA" id="ARBA00061375"/>
    </source>
</evidence>
<evidence type="ECO:0000256" key="11">
    <source>
        <dbReference type="ARBA" id="ARBA00023303"/>
    </source>
</evidence>
<dbReference type="GO" id="GO:0045211">
    <property type="term" value="C:postsynaptic membrane"/>
    <property type="evidence" value="ECO:0007669"/>
    <property type="project" value="TreeGrafter"/>
</dbReference>
<comment type="subcellular location">
    <subcellularLocation>
        <location evidence="1">Membrane</location>
        <topology evidence="1">Multi-pass membrane protein</topology>
    </subcellularLocation>
</comment>
<dbReference type="InterPro" id="IPR003131">
    <property type="entry name" value="T1-type_BTB"/>
</dbReference>
<feature type="chain" id="PRO_5027580643" description="A-type voltage-gated potassium channel KCND1" evidence="19">
    <location>
        <begin position="17"/>
        <end position="589"/>
    </location>
</feature>
<comment type="subunit">
    <text evidence="13">Component of heteromultimeric potassium channels. Identified in potassium channel complexes containing KCND1, KCND2, KCND3, KCNIP1, KCNIP2, KCNIP3, KCNIP4, DPP6 and DPP10.</text>
</comment>
<accession>A0A6P7MRT1</accession>
<dbReference type="InterPro" id="IPR000210">
    <property type="entry name" value="BTB/POZ_dom"/>
</dbReference>
<organism evidence="21 22">
    <name type="scientific">Betta splendens</name>
    <name type="common">Siamese fighting fish</name>
    <dbReference type="NCBI Taxonomy" id="158456"/>
    <lineage>
        <taxon>Eukaryota</taxon>
        <taxon>Metazoa</taxon>
        <taxon>Chordata</taxon>
        <taxon>Craniata</taxon>
        <taxon>Vertebrata</taxon>
        <taxon>Euteleostomi</taxon>
        <taxon>Actinopterygii</taxon>
        <taxon>Neopterygii</taxon>
        <taxon>Teleostei</taxon>
        <taxon>Neoteleostei</taxon>
        <taxon>Acanthomorphata</taxon>
        <taxon>Anabantaria</taxon>
        <taxon>Anabantiformes</taxon>
        <taxon>Anabantoidei</taxon>
        <taxon>Osphronemidae</taxon>
        <taxon>Betta</taxon>
    </lineage>
</organism>
<protein>
    <recommendedName>
        <fullName evidence="14">A-type voltage-gated potassium channel KCND1</fullName>
    </recommendedName>
    <alternativeName>
        <fullName evidence="16">Potassium voltage-gated channel subfamily D member 1</fullName>
    </alternativeName>
    <alternativeName>
        <fullName evidence="15">Voltage-gated potassium channel subunit Kv4.1</fullName>
    </alternativeName>
</protein>
<evidence type="ECO:0000313" key="22">
    <source>
        <dbReference type="RefSeq" id="XP_029008484.1"/>
    </source>
</evidence>
<dbReference type="PRINTS" id="PR00169">
    <property type="entry name" value="KCHANNEL"/>
</dbReference>
<evidence type="ECO:0000256" key="4">
    <source>
        <dbReference type="ARBA" id="ARBA00022692"/>
    </source>
</evidence>
<evidence type="ECO:0000256" key="13">
    <source>
        <dbReference type="ARBA" id="ARBA00066223"/>
    </source>
</evidence>
<keyword evidence="2" id="KW-0813">Transport</keyword>
<keyword evidence="3" id="KW-0633">Potassium transport</keyword>
<dbReference type="AlphaFoldDB" id="A0A6P7MRT1"/>
<feature type="transmembrane region" description="Helical" evidence="18">
    <location>
        <begin position="385"/>
        <end position="412"/>
    </location>
</feature>
<dbReference type="SMART" id="SM00225">
    <property type="entry name" value="BTB"/>
    <property type="match status" value="1"/>
</dbReference>